<organism evidence="3">
    <name type="scientific">Prymnesium polylepis</name>
    <dbReference type="NCBI Taxonomy" id="72548"/>
    <lineage>
        <taxon>Eukaryota</taxon>
        <taxon>Haptista</taxon>
        <taxon>Haptophyta</taxon>
        <taxon>Prymnesiophyceae</taxon>
        <taxon>Prymnesiales</taxon>
        <taxon>Prymnesiaceae</taxon>
        <taxon>Prymnesium</taxon>
    </lineage>
</organism>
<accession>A0A6T8E274</accession>
<reference evidence="3" key="1">
    <citation type="submission" date="2021-01" db="EMBL/GenBank/DDBJ databases">
        <authorList>
            <person name="Corre E."/>
            <person name="Pelletier E."/>
            <person name="Niang G."/>
            <person name="Scheremetjew M."/>
            <person name="Finn R."/>
            <person name="Kale V."/>
            <person name="Holt S."/>
            <person name="Cochrane G."/>
            <person name="Meng A."/>
            <person name="Brown T."/>
            <person name="Cohen L."/>
        </authorList>
    </citation>
    <scope>NUCLEOTIDE SEQUENCE</scope>
    <source>
        <strain evidence="3">UIO037</strain>
    </source>
</reference>
<dbReference type="Gene3D" id="2.40.70.10">
    <property type="entry name" value="Acid Proteases"/>
    <property type="match status" value="1"/>
</dbReference>
<feature type="compositionally biased region" description="Low complexity" evidence="1">
    <location>
        <begin position="28"/>
        <end position="46"/>
    </location>
</feature>
<evidence type="ECO:0000313" key="3">
    <source>
        <dbReference type="EMBL" id="CAE2292655.1"/>
    </source>
</evidence>
<dbReference type="InterPro" id="IPR003903">
    <property type="entry name" value="UIM_dom"/>
</dbReference>
<feature type="compositionally biased region" description="Low complexity" evidence="1">
    <location>
        <begin position="1"/>
        <end position="11"/>
    </location>
</feature>
<feature type="region of interest" description="Disordered" evidence="1">
    <location>
        <begin position="1"/>
        <end position="52"/>
    </location>
</feature>
<name>A0A6T8E274_9EUKA</name>
<protein>
    <submittedName>
        <fullName evidence="3">Uncharacterized protein</fullName>
    </submittedName>
</protein>
<dbReference type="AlphaFoldDB" id="A0A6T8E274"/>
<dbReference type="InterPro" id="IPR021109">
    <property type="entry name" value="Peptidase_aspartic_dom_sf"/>
</dbReference>
<gene>
    <name evidence="2" type="ORF">CPOL0286_LOCUS19030</name>
    <name evidence="3" type="ORF">CPOL0286_LOCUS19031</name>
</gene>
<evidence type="ECO:0000313" key="2">
    <source>
        <dbReference type="EMBL" id="CAE2292636.1"/>
    </source>
</evidence>
<evidence type="ECO:0000256" key="1">
    <source>
        <dbReference type="SAM" id="MobiDB-lite"/>
    </source>
</evidence>
<dbReference type="Pfam" id="PF02809">
    <property type="entry name" value="UIM"/>
    <property type="match status" value="1"/>
</dbReference>
<dbReference type="EMBL" id="HBKO01041389">
    <property type="protein sequence ID" value="CAE2292636.1"/>
    <property type="molecule type" value="Transcribed_RNA"/>
</dbReference>
<sequence>MPAPPAQQQTPTPKPPLDDVQRRRLQRLQRFSSPSAGASNADSPAAADHDDEDLQAALALSLQPLDTPVSTAHRASTTPPSTPTPSGGNELWQPSRYMPAAGSSTDKTLRLVERVRVRDGGYAWQSASAFLDTGNQHMTIVDRRFAARHALYQVDSQSVFSTAERWTTLHGVVPGASSKAPVVTIALEIRGHTFTIQAAVSDMQGQELLLGIDVLQQLFAAGFSISAGSV</sequence>
<dbReference type="EMBL" id="HBKO01041392">
    <property type="protein sequence ID" value="CAE2292655.1"/>
    <property type="molecule type" value="Transcribed_RNA"/>
</dbReference>
<feature type="region of interest" description="Disordered" evidence="1">
    <location>
        <begin position="68"/>
        <end position="92"/>
    </location>
</feature>
<proteinExistence type="predicted"/>